<dbReference type="AlphaFoldDB" id="A0A1D6LF24"/>
<proteinExistence type="predicted"/>
<organism evidence="1">
    <name type="scientific">Zea mays</name>
    <name type="common">Maize</name>
    <dbReference type="NCBI Taxonomy" id="4577"/>
    <lineage>
        <taxon>Eukaryota</taxon>
        <taxon>Viridiplantae</taxon>
        <taxon>Streptophyta</taxon>
        <taxon>Embryophyta</taxon>
        <taxon>Tracheophyta</taxon>
        <taxon>Spermatophyta</taxon>
        <taxon>Magnoliopsida</taxon>
        <taxon>Liliopsida</taxon>
        <taxon>Poales</taxon>
        <taxon>Poaceae</taxon>
        <taxon>PACMAD clade</taxon>
        <taxon>Panicoideae</taxon>
        <taxon>Andropogonodae</taxon>
        <taxon>Andropogoneae</taxon>
        <taxon>Tripsacinae</taxon>
        <taxon>Zea</taxon>
    </lineage>
</organism>
<protein>
    <submittedName>
        <fullName evidence="1">Uncharacterized protein</fullName>
    </submittedName>
</protein>
<dbReference type="InParanoid" id="A0A1D6LF24"/>
<accession>A0A1D6LF24</accession>
<reference evidence="1" key="1">
    <citation type="submission" date="2015-12" db="EMBL/GenBank/DDBJ databases">
        <title>Update maize B73 reference genome by single molecule sequencing technologies.</title>
        <authorList>
            <consortium name="Maize Genome Sequencing Project"/>
            <person name="Ware D."/>
        </authorList>
    </citation>
    <scope>NUCLEOTIDE SEQUENCE</scope>
    <source>
        <tissue evidence="1">Seedling</tissue>
    </source>
</reference>
<evidence type="ECO:0000313" key="1">
    <source>
        <dbReference type="EMBL" id="AQK78544.1"/>
    </source>
</evidence>
<name>A0A1D6LF24_MAIZE</name>
<dbReference type="EMBL" id="CM000782">
    <property type="protein sequence ID" value="AQK78544.1"/>
    <property type="molecule type" value="Genomic_DNA"/>
</dbReference>
<gene>
    <name evidence="1" type="ORF">ZEAMMB73_Zm00001d035222</name>
</gene>
<sequence length="60" mass="6501">MPVGGLLFFCAAPSSSLFTPERNPVFCVEKASRSMLVDVRSDAQIGITVVLANAVWVCLW</sequence>